<accession>A0A2K2BTW6</accession>
<dbReference type="EMBL" id="CM009290">
    <property type="protein sequence ID" value="PNT53226.1"/>
    <property type="molecule type" value="Genomic_DNA"/>
</dbReference>
<dbReference type="AlphaFoldDB" id="A0A2K2BTW6"/>
<organism evidence="12 13">
    <name type="scientific">Populus trichocarpa</name>
    <name type="common">Western balsam poplar</name>
    <name type="synonym">Populus balsamifera subsp. trichocarpa</name>
    <dbReference type="NCBI Taxonomy" id="3694"/>
    <lineage>
        <taxon>Eukaryota</taxon>
        <taxon>Viridiplantae</taxon>
        <taxon>Streptophyta</taxon>
        <taxon>Embryophyta</taxon>
        <taxon>Tracheophyta</taxon>
        <taxon>Spermatophyta</taxon>
        <taxon>Magnoliopsida</taxon>
        <taxon>eudicotyledons</taxon>
        <taxon>Gunneridae</taxon>
        <taxon>Pentapetalae</taxon>
        <taxon>rosids</taxon>
        <taxon>fabids</taxon>
        <taxon>Malpighiales</taxon>
        <taxon>Salicaceae</taxon>
        <taxon>Saliceae</taxon>
        <taxon>Populus</taxon>
    </lineage>
</organism>
<evidence type="ECO:0000256" key="10">
    <source>
        <dbReference type="RuleBase" id="RU004241"/>
    </source>
</evidence>
<evidence type="ECO:0000256" key="4">
    <source>
        <dbReference type="ARBA" id="ARBA00022617"/>
    </source>
</evidence>
<dbReference type="Gene3D" id="1.10.420.10">
    <property type="entry name" value="Peroxidase, domain 2"/>
    <property type="match status" value="1"/>
</dbReference>
<reference evidence="12 13" key="1">
    <citation type="journal article" date="2006" name="Science">
        <title>The genome of black cottonwood, Populus trichocarpa (Torr. &amp; Gray).</title>
        <authorList>
            <person name="Tuskan G.A."/>
            <person name="Difazio S."/>
            <person name="Jansson S."/>
            <person name="Bohlmann J."/>
            <person name="Grigoriev I."/>
            <person name="Hellsten U."/>
            <person name="Putnam N."/>
            <person name="Ralph S."/>
            <person name="Rombauts S."/>
            <person name="Salamov A."/>
            <person name="Schein J."/>
            <person name="Sterck L."/>
            <person name="Aerts A."/>
            <person name="Bhalerao R.R."/>
            <person name="Bhalerao R.P."/>
            <person name="Blaudez D."/>
            <person name="Boerjan W."/>
            <person name="Brun A."/>
            <person name="Brunner A."/>
            <person name="Busov V."/>
            <person name="Campbell M."/>
            <person name="Carlson J."/>
            <person name="Chalot M."/>
            <person name="Chapman J."/>
            <person name="Chen G.L."/>
            <person name="Cooper D."/>
            <person name="Coutinho P.M."/>
            <person name="Couturier J."/>
            <person name="Covert S."/>
            <person name="Cronk Q."/>
            <person name="Cunningham R."/>
            <person name="Davis J."/>
            <person name="Degroeve S."/>
            <person name="Dejardin A."/>
            <person name="Depamphilis C."/>
            <person name="Detter J."/>
            <person name="Dirks B."/>
            <person name="Dubchak I."/>
            <person name="Duplessis S."/>
            <person name="Ehlting J."/>
            <person name="Ellis B."/>
            <person name="Gendler K."/>
            <person name="Goodstein D."/>
            <person name="Gribskov M."/>
            <person name="Grimwood J."/>
            <person name="Groover A."/>
            <person name="Gunter L."/>
            <person name="Hamberger B."/>
            <person name="Heinze B."/>
            <person name="Helariutta Y."/>
            <person name="Henrissat B."/>
            <person name="Holligan D."/>
            <person name="Holt R."/>
            <person name="Huang W."/>
            <person name="Islam-Faridi N."/>
            <person name="Jones S."/>
            <person name="Jones-Rhoades M."/>
            <person name="Jorgensen R."/>
            <person name="Joshi C."/>
            <person name="Kangasjarvi J."/>
            <person name="Karlsson J."/>
            <person name="Kelleher C."/>
            <person name="Kirkpatrick R."/>
            <person name="Kirst M."/>
            <person name="Kohler A."/>
            <person name="Kalluri U."/>
            <person name="Larimer F."/>
            <person name="Leebens-Mack J."/>
            <person name="Leple J.C."/>
            <person name="Locascio P."/>
            <person name="Lou Y."/>
            <person name="Lucas S."/>
            <person name="Martin F."/>
            <person name="Montanini B."/>
            <person name="Napoli C."/>
            <person name="Nelson D.R."/>
            <person name="Nelson C."/>
            <person name="Nieminen K."/>
            <person name="Nilsson O."/>
            <person name="Pereda V."/>
            <person name="Peter G."/>
            <person name="Philippe R."/>
            <person name="Pilate G."/>
            <person name="Poliakov A."/>
            <person name="Razumovskaya J."/>
            <person name="Richardson P."/>
            <person name="Rinaldi C."/>
            <person name="Ritland K."/>
            <person name="Rouze P."/>
            <person name="Ryaboy D."/>
            <person name="Schmutz J."/>
            <person name="Schrader J."/>
            <person name="Segerman B."/>
            <person name="Shin H."/>
            <person name="Siddiqui A."/>
            <person name="Sterky F."/>
            <person name="Terry A."/>
            <person name="Tsai C.J."/>
            <person name="Uberbacher E."/>
            <person name="Unneberg P."/>
            <person name="Vahala J."/>
            <person name="Wall K."/>
            <person name="Wessler S."/>
            <person name="Yang G."/>
            <person name="Yin T."/>
            <person name="Douglas C."/>
            <person name="Marra M."/>
            <person name="Sandberg G."/>
            <person name="Van de Peer Y."/>
            <person name="Rokhsar D."/>
        </authorList>
    </citation>
    <scope>NUCLEOTIDE SEQUENCE [LARGE SCALE GENOMIC DNA]</scope>
    <source>
        <strain evidence="13">cv. Nisqually</strain>
    </source>
</reference>
<feature type="disulfide bond" evidence="9">
    <location>
        <begin position="18"/>
        <end position="177"/>
    </location>
</feature>
<dbReference type="Pfam" id="PF00141">
    <property type="entry name" value="peroxidase"/>
    <property type="match status" value="2"/>
</dbReference>
<dbReference type="InParanoid" id="A0A2K2BTW6"/>
<keyword evidence="9" id="KW-1015">Disulfide bond</keyword>
<evidence type="ECO:0000259" key="11">
    <source>
        <dbReference type="PROSITE" id="PS50873"/>
    </source>
</evidence>
<gene>
    <name evidence="12" type="ORF">POPTR_001G075100</name>
</gene>
<dbReference type="GO" id="GO:0009505">
    <property type="term" value="C:plant-type cell wall"/>
    <property type="evidence" value="ECO:0000318"/>
    <property type="project" value="GO_Central"/>
</dbReference>
<sequence>MLSKLAEIEEECPGTVSCADIRAAASGDATVLLGGPYWDVPHGRKDGKVSIDKDVDLFSTAHRLYNHAGIGRPDESLDYRYANFLAKKESRWAFEYVDRDARTPQTFDSVCFKNLQDHTRLLSTDQSLYSDPRTSPIVDASADGPEFFNHQFAVSMTKLGNILVPTVQDGGEIRTRCYSVNSNY</sequence>
<evidence type="ECO:0000313" key="13">
    <source>
        <dbReference type="Proteomes" id="UP000006729"/>
    </source>
</evidence>
<dbReference type="PANTHER" id="PTHR31517">
    <property type="match status" value="1"/>
</dbReference>
<feature type="binding site" evidence="8">
    <location>
        <position position="108"/>
    </location>
    <ligand>
        <name>Ca(2+)</name>
        <dbReference type="ChEBI" id="CHEBI:29108"/>
        <label>2</label>
    </ligand>
</feature>
<comment type="catalytic activity">
    <reaction evidence="1">
        <text>2 a phenolic donor + H2O2 = 2 a phenolic radical donor + 2 H2O</text>
        <dbReference type="Rhea" id="RHEA:56136"/>
        <dbReference type="ChEBI" id="CHEBI:15377"/>
        <dbReference type="ChEBI" id="CHEBI:16240"/>
        <dbReference type="ChEBI" id="CHEBI:139520"/>
        <dbReference type="ChEBI" id="CHEBI:139521"/>
        <dbReference type="EC" id="1.11.1.7"/>
    </reaction>
</comment>
<evidence type="ECO:0000256" key="8">
    <source>
        <dbReference type="PIRSR" id="PIRSR600823-3"/>
    </source>
</evidence>
<dbReference type="PANTHER" id="PTHR31517:SF48">
    <property type="entry name" value="PEROXIDASE 16-RELATED"/>
    <property type="match status" value="1"/>
</dbReference>
<evidence type="ECO:0000313" key="12">
    <source>
        <dbReference type="EMBL" id="PNT53226.1"/>
    </source>
</evidence>
<dbReference type="PRINTS" id="PR00461">
    <property type="entry name" value="PLPEROXIDASE"/>
</dbReference>
<proteinExistence type="inferred from homology"/>
<comment type="cofactor">
    <cofactor evidence="8">
        <name>heme b</name>
        <dbReference type="ChEBI" id="CHEBI:60344"/>
    </cofactor>
    <text evidence="8">Binds 1 heme b (iron(II)-protoporphyrin IX) group per subunit.</text>
</comment>
<comment type="cofactor">
    <cofactor evidence="8">
        <name>Ca(2+)</name>
        <dbReference type="ChEBI" id="CHEBI:29108"/>
    </cofactor>
    <text evidence="8">Binds 2 calcium ions per subunit.</text>
</comment>
<name>A0A2K2BTW6_POPTR</name>
<comment type="similarity">
    <text evidence="10">Belongs to the peroxidase family.</text>
</comment>
<evidence type="ECO:0000256" key="3">
    <source>
        <dbReference type="ARBA" id="ARBA00022559"/>
    </source>
</evidence>
<keyword evidence="8" id="KW-0106">Calcium</keyword>
<dbReference type="GO" id="GO:0006950">
    <property type="term" value="P:response to stress"/>
    <property type="evidence" value="ECO:0000318"/>
    <property type="project" value="GO_Central"/>
</dbReference>
<protein>
    <recommendedName>
        <fullName evidence="2">peroxidase</fullName>
        <ecNumber evidence="2">1.11.1.7</ecNumber>
    </recommendedName>
</protein>
<keyword evidence="4" id="KW-0349">Heme</keyword>
<evidence type="ECO:0000256" key="7">
    <source>
        <dbReference type="ARBA" id="ARBA00023004"/>
    </source>
</evidence>
<dbReference type="GO" id="GO:0004601">
    <property type="term" value="F:peroxidase activity"/>
    <property type="evidence" value="ECO:0000318"/>
    <property type="project" value="GO_Central"/>
</dbReference>
<keyword evidence="7 8" id="KW-0408">Iron</keyword>
<dbReference type="EC" id="1.11.1.7" evidence="2"/>
<dbReference type="STRING" id="3694.A0A2K2BTW6"/>
<feature type="domain" description="Plant heme peroxidase family profile" evidence="11">
    <location>
        <begin position="6"/>
        <end position="181"/>
    </location>
</feature>
<dbReference type="InterPro" id="IPR000823">
    <property type="entry name" value="Peroxidase_pln"/>
</dbReference>
<dbReference type="GO" id="GO:0140825">
    <property type="term" value="F:lactoperoxidase activity"/>
    <property type="evidence" value="ECO:0007669"/>
    <property type="project" value="UniProtKB-EC"/>
</dbReference>
<feature type="binding site" evidence="8">
    <location>
        <position position="100"/>
    </location>
    <ligand>
        <name>Ca(2+)</name>
        <dbReference type="ChEBI" id="CHEBI:29108"/>
        <label>2</label>
    </ligand>
</feature>
<dbReference type="GO" id="GO:0020037">
    <property type="term" value="F:heme binding"/>
    <property type="evidence" value="ECO:0007669"/>
    <property type="project" value="InterPro"/>
</dbReference>
<dbReference type="GO" id="GO:0046872">
    <property type="term" value="F:metal ion binding"/>
    <property type="evidence" value="ECO:0007669"/>
    <property type="project" value="UniProtKB-KW"/>
</dbReference>
<keyword evidence="5 8" id="KW-0479">Metal-binding</keyword>
<keyword evidence="13" id="KW-1185">Reference proteome</keyword>
<feature type="binding site" evidence="8">
    <location>
        <position position="103"/>
    </location>
    <ligand>
        <name>Ca(2+)</name>
        <dbReference type="ChEBI" id="CHEBI:29108"/>
        <label>2</label>
    </ligand>
</feature>
<evidence type="ECO:0000256" key="5">
    <source>
        <dbReference type="ARBA" id="ARBA00022723"/>
    </source>
</evidence>
<keyword evidence="3" id="KW-0575">Peroxidase</keyword>
<dbReference type="Proteomes" id="UP000006729">
    <property type="component" value="Chromosome 1"/>
</dbReference>
<dbReference type="GO" id="GO:0006979">
    <property type="term" value="P:response to oxidative stress"/>
    <property type="evidence" value="ECO:0007669"/>
    <property type="project" value="InterPro"/>
</dbReference>
<evidence type="ECO:0000256" key="1">
    <source>
        <dbReference type="ARBA" id="ARBA00000189"/>
    </source>
</evidence>
<evidence type="ECO:0000256" key="6">
    <source>
        <dbReference type="ARBA" id="ARBA00023002"/>
    </source>
</evidence>
<dbReference type="Gene3D" id="1.10.520.10">
    <property type="match status" value="2"/>
</dbReference>
<dbReference type="InterPro" id="IPR010255">
    <property type="entry name" value="Haem_peroxidase_sf"/>
</dbReference>
<dbReference type="InterPro" id="IPR002016">
    <property type="entry name" value="Haem_peroxidase"/>
</dbReference>
<evidence type="ECO:0000256" key="2">
    <source>
        <dbReference type="ARBA" id="ARBA00012313"/>
    </source>
</evidence>
<dbReference type="PRINTS" id="PR00458">
    <property type="entry name" value="PEROXIDASE"/>
</dbReference>
<evidence type="ECO:0000256" key="9">
    <source>
        <dbReference type="PIRSR" id="PIRSR600823-5"/>
    </source>
</evidence>
<feature type="binding site" description="axial binding residue" evidence="8">
    <location>
        <position position="62"/>
    </location>
    <ligand>
        <name>heme b</name>
        <dbReference type="ChEBI" id="CHEBI:60344"/>
    </ligand>
    <ligandPart>
        <name>Fe</name>
        <dbReference type="ChEBI" id="CHEBI:18248"/>
    </ligandPart>
</feature>
<dbReference type="SUPFAM" id="SSF48113">
    <property type="entry name" value="Heme-dependent peroxidases"/>
    <property type="match status" value="1"/>
</dbReference>
<keyword evidence="6" id="KW-0560">Oxidoreductase</keyword>
<dbReference type="PROSITE" id="PS50873">
    <property type="entry name" value="PEROXIDASE_4"/>
    <property type="match status" value="1"/>
</dbReference>